<evidence type="ECO:0000256" key="1">
    <source>
        <dbReference type="SAM" id="MobiDB-lite"/>
    </source>
</evidence>
<sequence length="238" mass="27141">MNYIKTGNLNIKTDILNCLNNVHSVSTATLQAMRNLTGSLVSRIVEVEDRVRNVEVQLESENINVINCYCDAGDLNTPCNSRTQTDTEDCVNSLHKRPNIQPHTELIGEYIPVRVTIRNDDADTQSAGDFRRVETRRVKRFCMLGLSSRVNTDVLKTVLEQKRPQVRSTRVYPLRKNPRKVLLKLTLTSNDQAGLVLTNNFWPDYVKCVPWISRDAQRKHPSTRAISEKGSRYNYGGH</sequence>
<evidence type="ECO:0000313" key="2">
    <source>
        <dbReference type="EMBL" id="KAH3750593.1"/>
    </source>
</evidence>
<dbReference type="AlphaFoldDB" id="A0A9D4I815"/>
<name>A0A9D4I815_DREPO</name>
<organism evidence="2 3">
    <name type="scientific">Dreissena polymorpha</name>
    <name type="common">Zebra mussel</name>
    <name type="synonym">Mytilus polymorpha</name>
    <dbReference type="NCBI Taxonomy" id="45954"/>
    <lineage>
        <taxon>Eukaryota</taxon>
        <taxon>Metazoa</taxon>
        <taxon>Spiralia</taxon>
        <taxon>Lophotrochozoa</taxon>
        <taxon>Mollusca</taxon>
        <taxon>Bivalvia</taxon>
        <taxon>Autobranchia</taxon>
        <taxon>Heteroconchia</taxon>
        <taxon>Euheterodonta</taxon>
        <taxon>Imparidentia</taxon>
        <taxon>Neoheterodontei</taxon>
        <taxon>Myida</taxon>
        <taxon>Dreissenoidea</taxon>
        <taxon>Dreissenidae</taxon>
        <taxon>Dreissena</taxon>
    </lineage>
</organism>
<protein>
    <submittedName>
        <fullName evidence="2">Uncharacterized protein</fullName>
    </submittedName>
</protein>
<dbReference type="EMBL" id="JAIWYP010000010">
    <property type="protein sequence ID" value="KAH3750593.1"/>
    <property type="molecule type" value="Genomic_DNA"/>
</dbReference>
<reference evidence="2" key="2">
    <citation type="submission" date="2020-11" db="EMBL/GenBank/DDBJ databases">
        <authorList>
            <person name="McCartney M.A."/>
            <person name="Auch B."/>
            <person name="Kono T."/>
            <person name="Mallez S."/>
            <person name="Becker A."/>
            <person name="Gohl D.M."/>
            <person name="Silverstein K.A.T."/>
            <person name="Koren S."/>
            <person name="Bechman K.B."/>
            <person name="Herman A."/>
            <person name="Abrahante J.E."/>
            <person name="Garbe J."/>
        </authorList>
    </citation>
    <scope>NUCLEOTIDE SEQUENCE</scope>
    <source>
        <strain evidence="2">Duluth1</strain>
        <tissue evidence="2">Whole animal</tissue>
    </source>
</reference>
<reference evidence="2" key="1">
    <citation type="journal article" date="2019" name="bioRxiv">
        <title>The Genome of the Zebra Mussel, Dreissena polymorpha: A Resource for Invasive Species Research.</title>
        <authorList>
            <person name="McCartney M.A."/>
            <person name="Auch B."/>
            <person name="Kono T."/>
            <person name="Mallez S."/>
            <person name="Zhang Y."/>
            <person name="Obille A."/>
            <person name="Becker A."/>
            <person name="Abrahante J.E."/>
            <person name="Garbe J."/>
            <person name="Badalamenti J.P."/>
            <person name="Herman A."/>
            <person name="Mangelson H."/>
            <person name="Liachko I."/>
            <person name="Sullivan S."/>
            <person name="Sone E.D."/>
            <person name="Koren S."/>
            <person name="Silverstein K.A.T."/>
            <person name="Beckman K.B."/>
            <person name="Gohl D.M."/>
        </authorList>
    </citation>
    <scope>NUCLEOTIDE SEQUENCE</scope>
    <source>
        <strain evidence="2">Duluth1</strain>
        <tissue evidence="2">Whole animal</tissue>
    </source>
</reference>
<proteinExistence type="predicted"/>
<accession>A0A9D4I815</accession>
<keyword evidence="3" id="KW-1185">Reference proteome</keyword>
<gene>
    <name evidence="2" type="ORF">DPMN_185120</name>
</gene>
<evidence type="ECO:0000313" key="3">
    <source>
        <dbReference type="Proteomes" id="UP000828390"/>
    </source>
</evidence>
<feature type="region of interest" description="Disordered" evidence="1">
    <location>
        <begin position="219"/>
        <end position="238"/>
    </location>
</feature>
<comment type="caution">
    <text evidence="2">The sequence shown here is derived from an EMBL/GenBank/DDBJ whole genome shotgun (WGS) entry which is preliminary data.</text>
</comment>
<dbReference type="Proteomes" id="UP000828390">
    <property type="component" value="Unassembled WGS sequence"/>
</dbReference>